<accession>A0A0D8XHM4</accession>
<protein>
    <recommendedName>
        <fullName evidence="2">Cuticlin N-terminal domain-containing protein</fullName>
    </recommendedName>
</protein>
<keyword evidence="1" id="KW-0812">Transmembrane</keyword>
<evidence type="ECO:0000313" key="4">
    <source>
        <dbReference type="Proteomes" id="UP000053766"/>
    </source>
</evidence>
<name>A0A0D8XHM4_DICVI</name>
<keyword evidence="1" id="KW-1133">Transmembrane helix</keyword>
<evidence type="ECO:0000259" key="2">
    <source>
        <dbReference type="Pfam" id="PF25057"/>
    </source>
</evidence>
<feature type="transmembrane region" description="Helical" evidence="1">
    <location>
        <begin position="34"/>
        <end position="56"/>
    </location>
</feature>
<evidence type="ECO:0000313" key="3">
    <source>
        <dbReference type="EMBL" id="KJH41831.1"/>
    </source>
</evidence>
<dbReference type="InterPro" id="IPR056953">
    <property type="entry name" value="CUT_N"/>
</dbReference>
<dbReference type="OrthoDB" id="5818054at2759"/>
<keyword evidence="4" id="KW-1185">Reference proteome</keyword>
<organism evidence="3 4">
    <name type="scientific">Dictyocaulus viviparus</name>
    <name type="common">Bovine lungworm</name>
    <dbReference type="NCBI Taxonomy" id="29172"/>
    <lineage>
        <taxon>Eukaryota</taxon>
        <taxon>Metazoa</taxon>
        <taxon>Ecdysozoa</taxon>
        <taxon>Nematoda</taxon>
        <taxon>Chromadorea</taxon>
        <taxon>Rhabditida</taxon>
        <taxon>Rhabditina</taxon>
        <taxon>Rhabditomorpha</taxon>
        <taxon>Strongyloidea</taxon>
        <taxon>Metastrongylidae</taxon>
        <taxon>Dictyocaulus</taxon>
    </lineage>
</organism>
<feature type="transmembrane region" description="Helical" evidence="1">
    <location>
        <begin position="7"/>
        <end position="28"/>
    </location>
</feature>
<keyword evidence="1" id="KW-0472">Membrane</keyword>
<dbReference type="AlphaFoldDB" id="A0A0D8XHM4"/>
<gene>
    <name evidence="3" type="ORF">DICVIV_12193</name>
</gene>
<reference evidence="3 4" key="1">
    <citation type="submission" date="2013-11" db="EMBL/GenBank/DDBJ databases">
        <title>Draft genome of the bovine lungworm Dictyocaulus viviparus.</title>
        <authorList>
            <person name="Mitreva M."/>
        </authorList>
    </citation>
    <scope>NUCLEOTIDE SEQUENCE [LARGE SCALE GENOMIC DNA]</scope>
    <source>
        <strain evidence="3 4">HannoverDv2000</strain>
    </source>
</reference>
<sequence>MCLLRHVLICSAVFNLITFLIGLFLGILHEDLVILSLVLTIVGLLGMVLFAVTWCIRPKAIHRPIYFVKHWKEEKPKKDATINPDITEAIMRNIRGIPFLIQAIQYSMEATYYRDVLSEMGESVVRTSVIHTAPACTSILDSESEDEGKDIKFTPSESNEWLKLLLLLEAVTYRHSAEEQWLPIGESWRNEQLRLSLGRGSTNLLVFPYCETSPRGERGGDAVEHDFSRIESIKRNHRHRHKTAGNHQQLQMKYILFVMLASVNAMFSKYSIDNEIVGDPTVECEDSMVGLTFKTKRPFSGRVYVYGMAGDNKCSKAFVENHNQSR</sequence>
<dbReference type="Proteomes" id="UP000053766">
    <property type="component" value="Unassembled WGS sequence"/>
</dbReference>
<dbReference type="EMBL" id="KN716751">
    <property type="protein sequence ID" value="KJH41831.1"/>
    <property type="molecule type" value="Genomic_DNA"/>
</dbReference>
<feature type="domain" description="Cuticlin N-terminal" evidence="2">
    <location>
        <begin position="278"/>
        <end position="324"/>
    </location>
</feature>
<proteinExistence type="predicted"/>
<reference evidence="4" key="2">
    <citation type="journal article" date="2016" name="Sci. Rep.">
        <title>Dictyocaulus viviparus genome, variome and transcriptome elucidate lungworm biology and support future intervention.</title>
        <authorList>
            <person name="McNulty S.N."/>
            <person name="Strube C."/>
            <person name="Rosa B.A."/>
            <person name="Martin J.C."/>
            <person name="Tyagi R."/>
            <person name="Choi Y.J."/>
            <person name="Wang Q."/>
            <person name="Hallsworth Pepin K."/>
            <person name="Zhang X."/>
            <person name="Ozersky P."/>
            <person name="Wilson R.K."/>
            <person name="Sternberg P.W."/>
            <person name="Gasser R.B."/>
            <person name="Mitreva M."/>
        </authorList>
    </citation>
    <scope>NUCLEOTIDE SEQUENCE [LARGE SCALE GENOMIC DNA]</scope>
    <source>
        <strain evidence="4">HannoverDv2000</strain>
    </source>
</reference>
<evidence type="ECO:0000256" key="1">
    <source>
        <dbReference type="SAM" id="Phobius"/>
    </source>
</evidence>
<dbReference type="Pfam" id="PF25057">
    <property type="entry name" value="CUT_N"/>
    <property type="match status" value="1"/>
</dbReference>